<feature type="transmembrane region" description="Helical" evidence="6">
    <location>
        <begin position="37"/>
        <end position="53"/>
    </location>
</feature>
<dbReference type="GO" id="GO:0005886">
    <property type="term" value="C:plasma membrane"/>
    <property type="evidence" value="ECO:0007669"/>
    <property type="project" value="UniProtKB-SubCell"/>
</dbReference>
<comment type="caution">
    <text evidence="7">The sequence shown here is derived from an EMBL/GenBank/DDBJ whole genome shotgun (WGS) entry which is preliminary data.</text>
</comment>
<name>A0A511UZK1_9BACI</name>
<dbReference type="Proteomes" id="UP000321491">
    <property type="component" value="Unassembled WGS sequence"/>
</dbReference>
<keyword evidence="2" id="KW-1003">Cell membrane</keyword>
<evidence type="ECO:0000313" key="8">
    <source>
        <dbReference type="Proteomes" id="UP000321491"/>
    </source>
</evidence>
<accession>A0A511UZK1</accession>
<evidence type="ECO:0008006" key="9">
    <source>
        <dbReference type="Google" id="ProtNLM"/>
    </source>
</evidence>
<feature type="transmembrane region" description="Helical" evidence="6">
    <location>
        <begin position="74"/>
        <end position="91"/>
    </location>
</feature>
<evidence type="ECO:0000313" key="7">
    <source>
        <dbReference type="EMBL" id="GEN32070.1"/>
    </source>
</evidence>
<evidence type="ECO:0000256" key="1">
    <source>
        <dbReference type="ARBA" id="ARBA00004651"/>
    </source>
</evidence>
<dbReference type="Pfam" id="PF03899">
    <property type="entry name" value="ATP-synt_I"/>
    <property type="match status" value="1"/>
</dbReference>
<gene>
    <name evidence="7" type="ORF">CQU01_23080</name>
</gene>
<dbReference type="InterPro" id="IPR005598">
    <property type="entry name" value="ATP_synth_I"/>
</dbReference>
<protein>
    <recommendedName>
        <fullName evidence="9">ATP synthase protein I</fullName>
    </recommendedName>
</protein>
<dbReference type="EMBL" id="BJXW01000028">
    <property type="protein sequence ID" value="GEN32070.1"/>
    <property type="molecule type" value="Genomic_DNA"/>
</dbReference>
<keyword evidence="4 6" id="KW-1133">Transmembrane helix</keyword>
<feature type="transmembrane region" description="Helical" evidence="6">
    <location>
        <begin position="97"/>
        <end position="120"/>
    </location>
</feature>
<dbReference type="OrthoDB" id="2355635at2"/>
<feature type="transmembrane region" description="Helical" evidence="6">
    <location>
        <begin position="14"/>
        <end position="31"/>
    </location>
</feature>
<evidence type="ECO:0000256" key="6">
    <source>
        <dbReference type="SAM" id="Phobius"/>
    </source>
</evidence>
<evidence type="ECO:0000256" key="5">
    <source>
        <dbReference type="ARBA" id="ARBA00023136"/>
    </source>
</evidence>
<keyword evidence="8" id="KW-1185">Reference proteome</keyword>
<keyword evidence="5 6" id="KW-0472">Membrane</keyword>
<reference evidence="7 8" key="1">
    <citation type="submission" date="2019-07" db="EMBL/GenBank/DDBJ databases">
        <title>Whole genome shotgun sequence of Cerasibacillus quisquiliarum NBRC 102429.</title>
        <authorList>
            <person name="Hosoyama A."/>
            <person name="Uohara A."/>
            <person name="Ohji S."/>
            <person name="Ichikawa N."/>
        </authorList>
    </citation>
    <scope>NUCLEOTIDE SEQUENCE [LARGE SCALE GENOMIC DNA]</scope>
    <source>
        <strain evidence="7 8">NBRC 102429</strain>
    </source>
</reference>
<evidence type="ECO:0000256" key="3">
    <source>
        <dbReference type="ARBA" id="ARBA00022692"/>
    </source>
</evidence>
<dbReference type="InterPro" id="IPR039072">
    <property type="entry name" value="ATP_synth_I_Bacilli"/>
</dbReference>
<evidence type="ECO:0000256" key="4">
    <source>
        <dbReference type="ARBA" id="ARBA00022989"/>
    </source>
</evidence>
<dbReference type="PANTHER" id="PTHR40035">
    <property type="entry name" value="ATP SYNTHASE PROTEIN I"/>
    <property type="match status" value="1"/>
</dbReference>
<evidence type="ECO:0000256" key="2">
    <source>
        <dbReference type="ARBA" id="ARBA00022475"/>
    </source>
</evidence>
<organism evidence="7 8">
    <name type="scientific">Cerasibacillus quisquiliarum</name>
    <dbReference type="NCBI Taxonomy" id="227865"/>
    <lineage>
        <taxon>Bacteria</taxon>
        <taxon>Bacillati</taxon>
        <taxon>Bacillota</taxon>
        <taxon>Bacilli</taxon>
        <taxon>Bacillales</taxon>
        <taxon>Bacillaceae</taxon>
        <taxon>Cerasibacillus</taxon>
    </lineage>
</organism>
<dbReference type="RefSeq" id="WP_146938440.1">
    <property type="nucleotide sequence ID" value="NZ_BJXW01000028.1"/>
</dbReference>
<keyword evidence="3 6" id="KW-0812">Transmembrane</keyword>
<proteinExistence type="predicted"/>
<comment type="subcellular location">
    <subcellularLocation>
        <location evidence="1">Cell membrane</location>
        <topology evidence="1">Multi-pass membrane protein</topology>
    </subcellularLocation>
</comment>
<dbReference type="AlphaFoldDB" id="A0A511UZK1"/>
<sequence length="127" mass="14497">MTEYRKIVIRQRKWMLYLLAVIVLGAGFSSYHRFFNGLVLGTAFSFYHLWILHRNMERFGAMIINHGKRAGTGTFIRLGGAALAALIALRYEEYFHIVGVAIGLCTAYIVVLIDLTIHFIKDDSRSK</sequence>
<dbReference type="PANTHER" id="PTHR40035:SF1">
    <property type="entry name" value="ATP SYNTHASE PROTEIN I"/>
    <property type="match status" value="1"/>
</dbReference>